<feature type="transmembrane region" description="Helical" evidence="1">
    <location>
        <begin position="21"/>
        <end position="44"/>
    </location>
</feature>
<evidence type="ECO:0000256" key="1">
    <source>
        <dbReference type="SAM" id="Phobius"/>
    </source>
</evidence>
<accession>A0A2H0UWW5</accession>
<evidence type="ECO:0000313" key="2">
    <source>
        <dbReference type="EMBL" id="PIR91328.1"/>
    </source>
</evidence>
<sequence length="431" mass="49872">MFNFLDLKAIIPILNSFWTILKVWGWIFLPFILFPYLKFFYLWYVESKWDATIDKILLEFRIPKEIERPMKAMEQVFSNFWTLYDPPTWKEKWLEGHFLLAFSLEIVGIGGDIHFLLRVPKALRGMFEAAVYSQFPDVEITEVPDYTQFVPQDIPNKDLDLFGWDFVLTKKESCYPIKTYPKFFEEQEGIKEEKRVSALSVLLEGMADLKKGEEIWIQIIAGPIADEVPWVAEGKKIVDKLVKRPSKPKPKSIIREAADVLITGKPPGLEERPKEEIIPPEMTLTPGEREIVQAIESKISKLAFKTNIRFIYLGEKEVFFKPRAKIPLDFSAGVSVSALNGLKPWRKTITKIVPPAFFRELKLYLRKRRLFRRYISRVGPLFPRSDGTFVLNTEELATLYHFPGQMMAPSLKIPRVEAKKAGPPAGIPTEL</sequence>
<evidence type="ECO:0000313" key="3">
    <source>
        <dbReference type="Proteomes" id="UP000230882"/>
    </source>
</evidence>
<organism evidence="2 3">
    <name type="scientific">bacterium (Candidatus Gribaldobacteria) CG10_big_fil_rev_8_21_14_0_10_37_46</name>
    <dbReference type="NCBI Taxonomy" id="2014276"/>
    <lineage>
        <taxon>Bacteria</taxon>
        <taxon>Candidatus Gribaldobacteria</taxon>
    </lineage>
</organism>
<reference evidence="3" key="1">
    <citation type="submission" date="2017-09" db="EMBL/GenBank/DDBJ databases">
        <title>Depth-based differentiation of microbial function through sediment-hosted aquifers and enrichment of novel symbionts in the deep terrestrial subsurface.</title>
        <authorList>
            <person name="Probst A.J."/>
            <person name="Ladd B."/>
            <person name="Jarett J.K."/>
            <person name="Geller-Mcgrath D.E."/>
            <person name="Sieber C.M.K."/>
            <person name="Emerson J.B."/>
            <person name="Anantharaman K."/>
            <person name="Thomas B.C."/>
            <person name="Malmstrom R."/>
            <person name="Stieglmeier M."/>
            <person name="Klingl A."/>
            <person name="Woyke T."/>
            <person name="Ryan C.M."/>
            <person name="Banfield J.F."/>
        </authorList>
    </citation>
    <scope>NUCLEOTIDE SEQUENCE [LARGE SCALE GENOMIC DNA]</scope>
</reference>
<comment type="caution">
    <text evidence="2">The sequence shown here is derived from an EMBL/GenBank/DDBJ whole genome shotgun (WGS) entry which is preliminary data.</text>
</comment>
<proteinExistence type="predicted"/>
<dbReference type="Proteomes" id="UP000230882">
    <property type="component" value="Unassembled WGS sequence"/>
</dbReference>
<protein>
    <submittedName>
        <fullName evidence="2">Uncharacterized protein</fullName>
    </submittedName>
</protein>
<feature type="transmembrane region" description="Helical" evidence="1">
    <location>
        <begin position="98"/>
        <end position="117"/>
    </location>
</feature>
<keyword evidence="1" id="KW-0812">Transmembrane</keyword>
<name>A0A2H0UWW5_9BACT</name>
<keyword evidence="1" id="KW-1133">Transmembrane helix</keyword>
<keyword evidence="1" id="KW-0472">Membrane</keyword>
<dbReference type="EMBL" id="PFAU01000015">
    <property type="protein sequence ID" value="PIR91328.1"/>
    <property type="molecule type" value="Genomic_DNA"/>
</dbReference>
<gene>
    <name evidence="2" type="ORF">COU02_00585</name>
</gene>
<dbReference type="AlphaFoldDB" id="A0A2H0UWW5"/>